<proteinExistence type="predicted"/>
<organism evidence="1 2">
    <name type="scientific">Racocetra fulgida</name>
    <dbReference type="NCBI Taxonomy" id="60492"/>
    <lineage>
        <taxon>Eukaryota</taxon>
        <taxon>Fungi</taxon>
        <taxon>Fungi incertae sedis</taxon>
        <taxon>Mucoromycota</taxon>
        <taxon>Glomeromycotina</taxon>
        <taxon>Glomeromycetes</taxon>
        <taxon>Diversisporales</taxon>
        <taxon>Gigasporaceae</taxon>
        <taxon>Racocetra</taxon>
    </lineage>
</organism>
<gene>
    <name evidence="1" type="ORF">RFULGI_LOCUS2301</name>
</gene>
<name>A0A9N8ZJK9_9GLOM</name>
<evidence type="ECO:0000313" key="2">
    <source>
        <dbReference type="Proteomes" id="UP000789396"/>
    </source>
</evidence>
<evidence type="ECO:0000313" key="1">
    <source>
        <dbReference type="EMBL" id="CAG8497995.1"/>
    </source>
</evidence>
<dbReference type="EMBL" id="CAJVPZ010001702">
    <property type="protein sequence ID" value="CAG8497995.1"/>
    <property type="molecule type" value="Genomic_DNA"/>
</dbReference>
<dbReference type="Proteomes" id="UP000789396">
    <property type="component" value="Unassembled WGS sequence"/>
</dbReference>
<reference evidence="1" key="1">
    <citation type="submission" date="2021-06" db="EMBL/GenBank/DDBJ databases">
        <authorList>
            <person name="Kallberg Y."/>
            <person name="Tangrot J."/>
            <person name="Rosling A."/>
        </authorList>
    </citation>
    <scope>NUCLEOTIDE SEQUENCE</scope>
    <source>
        <strain evidence="1">IN212</strain>
    </source>
</reference>
<keyword evidence="2" id="KW-1185">Reference proteome</keyword>
<protein>
    <submittedName>
        <fullName evidence="1">17923_t:CDS:1</fullName>
    </submittedName>
</protein>
<dbReference type="AlphaFoldDB" id="A0A9N8ZJK9"/>
<accession>A0A9N8ZJK9</accession>
<sequence length="76" mass="8940">MPINNQYCSAYKTTPYNLVFGQLLHSKTRLANILINNNYNQKELNNTDILTNINNLESNNDNELYDYLSILDDYYN</sequence>
<comment type="caution">
    <text evidence="1">The sequence shown here is derived from an EMBL/GenBank/DDBJ whole genome shotgun (WGS) entry which is preliminary data.</text>
</comment>
<dbReference type="OrthoDB" id="2449150at2759"/>